<proteinExistence type="predicted"/>
<keyword evidence="1" id="KW-1133">Transmembrane helix</keyword>
<feature type="transmembrane region" description="Helical" evidence="1">
    <location>
        <begin position="12"/>
        <end position="32"/>
    </location>
</feature>
<protein>
    <submittedName>
        <fullName evidence="2">Uncharacterized protein</fullName>
    </submittedName>
</protein>
<reference evidence="2 3" key="1">
    <citation type="submission" date="2017-07" db="EMBL/GenBank/DDBJ databases">
        <title>Annotated genome sequence of Bacterioplanes sanyensis isolated from Red Sea.</title>
        <authorList>
            <person name="Rehman Z.U."/>
        </authorList>
    </citation>
    <scope>NUCLEOTIDE SEQUENCE [LARGE SCALE GENOMIC DNA]</scope>
    <source>
        <strain evidence="2 3">NV9</strain>
    </source>
</reference>
<name>A0A222FJ40_9GAMM</name>
<keyword evidence="1" id="KW-0812">Transmembrane</keyword>
<accession>A0A222FJ40</accession>
<keyword evidence="1" id="KW-0472">Membrane</keyword>
<evidence type="ECO:0000313" key="3">
    <source>
        <dbReference type="Proteomes" id="UP000202440"/>
    </source>
</evidence>
<dbReference type="EMBL" id="CP022530">
    <property type="protein sequence ID" value="ASP38243.1"/>
    <property type="molecule type" value="Genomic_DNA"/>
</dbReference>
<evidence type="ECO:0000313" key="2">
    <source>
        <dbReference type="EMBL" id="ASP38243.1"/>
    </source>
</evidence>
<sequence length="76" mass="8659">MKSLQKRLAVRISVIMALSWLFALVVAKYLVWHESREIYFNHSKTIAVNLLNSLASNEQFEGGLNGWSQVTRPALL</sequence>
<evidence type="ECO:0000256" key="1">
    <source>
        <dbReference type="SAM" id="Phobius"/>
    </source>
</evidence>
<dbReference type="Proteomes" id="UP000202440">
    <property type="component" value="Chromosome"/>
</dbReference>
<keyword evidence="3" id="KW-1185">Reference proteome</keyword>
<dbReference type="AlphaFoldDB" id="A0A222FJ40"/>
<dbReference type="KEGG" id="bsan:CHH28_05915"/>
<gene>
    <name evidence="2" type="ORF">CHH28_05915</name>
</gene>
<organism evidence="2 3">
    <name type="scientific">Bacterioplanes sanyensis</name>
    <dbReference type="NCBI Taxonomy" id="1249553"/>
    <lineage>
        <taxon>Bacteria</taxon>
        <taxon>Pseudomonadati</taxon>
        <taxon>Pseudomonadota</taxon>
        <taxon>Gammaproteobacteria</taxon>
        <taxon>Oceanospirillales</taxon>
        <taxon>Oceanospirillaceae</taxon>
        <taxon>Bacterioplanes</taxon>
    </lineage>
</organism>